<dbReference type="EMBL" id="MU003554">
    <property type="protein sequence ID" value="KAF2463057.1"/>
    <property type="molecule type" value="Genomic_DNA"/>
</dbReference>
<protein>
    <submittedName>
        <fullName evidence="1">Uncharacterized protein</fullName>
    </submittedName>
</protein>
<reference evidence="1" key="1">
    <citation type="journal article" date="2020" name="Stud. Mycol.">
        <title>101 Dothideomycetes genomes: a test case for predicting lifestyles and emergence of pathogens.</title>
        <authorList>
            <person name="Haridas S."/>
            <person name="Albert R."/>
            <person name="Binder M."/>
            <person name="Bloem J."/>
            <person name="Labutti K."/>
            <person name="Salamov A."/>
            <person name="Andreopoulos B."/>
            <person name="Baker S."/>
            <person name="Barry K."/>
            <person name="Bills G."/>
            <person name="Bluhm B."/>
            <person name="Cannon C."/>
            <person name="Castanera R."/>
            <person name="Culley D."/>
            <person name="Daum C."/>
            <person name="Ezra D."/>
            <person name="Gonzalez J."/>
            <person name="Henrissat B."/>
            <person name="Kuo A."/>
            <person name="Liang C."/>
            <person name="Lipzen A."/>
            <person name="Lutzoni F."/>
            <person name="Magnuson J."/>
            <person name="Mondo S."/>
            <person name="Nolan M."/>
            <person name="Ohm R."/>
            <person name="Pangilinan J."/>
            <person name="Park H.-J."/>
            <person name="Ramirez L."/>
            <person name="Alfaro M."/>
            <person name="Sun H."/>
            <person name="Tritt A."/>
            <person name="Yoshinaga Y."/>
            <person name="Zwiers L.-H."/>
            <person name="Turgeon B."/>
            <person name="Goodwin S."/>
            <person name="Spatafora J."/>
            <person name="Crous P."/>
            <person name="Grigoriev I."/>
        </authorList>
    </citation>
    <scope>NUCLEOTIDE SEQUENCE</scope>
    <source>
        <strain evidence="1">ATCC 200398</strain>
    </source>
</reference>
<sequence>MSFFKYYLFRQDWVIEALGKRIGVVIQVSPFRWLWFIEMMRHVTFIKYLPIHHWNLRGLEHSSAIRLYRNSCNHHGDTEFALLCYQFVAVSYFIALALVGRNAFLIVGWLTATLCLTDPIIILLKLFGCLKTDDVFVISVWARSTTALRDYCSIYQDYINSQIAAITFIDIGFCGVVGPIAILHGLDDVPSLIGIGSSTRTRCTTDKVVKFTMTGLKVITAIDVAPGLTNKYAAWSEHIISRDKSYRDSGATISRIGVIECIAVNGQIEATGLYIWLKVEPGTTIVEACLASFRALLASQTEQRGYCYSSTVSHLNPRRSQWSSSCNSLLDSKCSPEDACPLSPGRWKWKLGTYIATLVSAGHLLTNNMLVCEEHHVEGWLLPKNQDAIQIWKAPTLGRLDPSIPGQRERQVWEEASEIFVGWKSGAVDLAVSSRTRRRLLEFAGGRLSRHFRIVDVFGPNRFETSVYLLRHLFLSDLSPSAICTVKHSMMETSAMSPYRRAYNLLNKQRSVQLQIKENSQQILKLRKEREKLRGLEVALEKEVHDELLHYESVARLDFAQYFLNTLPQELRDMVYEYLSYPLEDITIRRREVNPFPIQNRKDFSIRSSGVHLDPQLIGSEVAAEIAAHYHRRTLFIVQDAEDLEKALNFDVFGTGILPRDHVHRIQVDVRTHCHEQKSYLLTSRTDSTAVYDNLKRNMRALLSVKKRNSCKLYIRLRTWGGGRRLWSEAVRTLRYLRPVVLELKEAGLTVFVEHLPVGKADAWATEDLTEQFDYPLQEWQEVQKARLERAKGESKHMPIYSRNEKLTIMWRRLLRLVRKWLASDGMGREPRQGQAPASQLEPWLVASPSKGLFSTKNYCNSTTIRPNQLRF</sequence>
<proteinExistence type="predicted"/>
<name>A0ACB6QAA8_9PLEO</name>
<dbReference type="Proteomes" id="UP000799755">
    <property type="component" value="Unassembled WGS sequence"/>
</dbReference>
<accession>A0ACB6QAA8</accession>
<evidence type="ECO:0000313" key="2">
    <source>
        <dbReference type="Proteomes" id="UP000799755"/>
    </source>
</evidence>
<gene>
    <name evidence="1" type="ORF">BDR25DRAFT_363146</name>
</gene>
<evidence type="ECO:0000313" key="1">
    <source>
        <dbReference type="EMBL" id="KAF2463057.1"/>
    </source>
</evidence>
<keyword evidence="2" id="KW-1185">Reference proteome</keyword>
<organism evidence="1 2">
    <name type="scientific">Lindgomyces ingoldianus</name>
    <dbReference type="NCBI Taxonomy" id="673940"/>
    <lineage>
        <taxon>Eukaryota</taxon>
        <taxon>Fungi</taxon>
        <taxon>Dikarya</taxon>
        <taxon>Ascomycota</taxon>
        <taxon>Pezizomycotina</taxon>
        <taxon>Dothideomycetes</taxon>
        <taxon>Pleosporomycetidae</taxon>
        <taxon>Pleosporales</taxon>
        <taxon>Lindgomycetaceae</taxon>
        <taxon>Lindgomyces</taxon>
    </lineage>
</organism>
<comment type="caution">
    <text evidence="1">The sequence shown here is derived from an EMBL/GenBank/DDBJ whole genome shotgun (WGS) entry which is preliminary data.</text>
</comment>